<organism evidence="1 2">
    <name type="scientific">Zarea fungicola</name>
    <dbReference type="NCBI Taxonomy" id="93591"/>
    <lineage>
        <taxon>Eukaryota</taxon>
        <taxon>Fungi</taxon>
        <taxon>Dikarya</taxon>
        <taxon>Ascomycota</taxon>
        <taxon>Pezizomycotina</taxon>
        <taxon>Sordariomycetes</taxon>
        <taxon>Hypocreomycetidae</taxon>
        <taxon>Hypocreales</taxon>
        <taxon>Cordycipitaceae</taxon>
        <taxon>Zarea</taxon>
    </lineage>
</organism>
<gene>
    <name evidence="1" type="ORF">NQ176_g1926</name>
</gene>
<accession>A0ACC1NRW0</accession>
<sequence length="130" mass="14997">MARRNFRVALARLCFLHSRTKDVLKPFTGSLYRHPPPSCVKQQPPRQLAARWPTCSILSPPPPPSTLAIGQVRDYKQRAKTLHRQHRGIMQWKIPRTAKWVKNKLGRVEDNVSGIFEHETPQKADIETEV</sequence>
<name>A0ACC1NRW0_9HYPO</name>
<reference evidence="1" key="1">
    <citation type="submission" date="2022-08" db="EMBL/GenBank/DDBJ databases">
        <title>Genome Sequence of Lecanicillium fungicola.</title>
        <authorList>
            <person name="Buettner E."/>
        </authorList>
    </citation>
    <scope>NUCLEOTIDE SEQUENCE</scope>
    <source>
        <strain evidence="1">Babe33</strain>
    </source>
</reference>
<protein>
    <submittedName>
        <fullName evidence="1">Uncharacterized protein</fullName>
    </submittedName>
</protein>
<dbReference type="EMBL" id="JANJQO010000121">
    <property type="protein sequence ID" value="KAJ2981601.1"/>
    <property type="molecule type" value="Genomic_DNA"/>
</dbReference>
<comment type="caution">
    <text evidence="1">The sequence shown here is derived from an EMBL/GenBank/DDBJ whole genome shotgun (WGS) entry which is preliminary data.</text>
</comment>
<evidence type="ECO:0000313" key="2">
    <source>
        <dbReference type="Proteomes" id="UP001143910"/>
    </source>
</evidence>
<dbReference type="Proteomes" id="UP001143910">
    <property type="component" value="Unassembled WGS sequence"/>
</dbReference>
<evidence type="ECO:0000313" key="1">
    <source>
        <dbReference type="EMBL" id="KAJ2981601.1"/>
    </source>
</evidence>
<proteinExistence type="predicted"/>
<keyword evidence="2" id="KW-1185">Reference proteome</keyword>